<dbReference type="InterPro" id="IPR001107">
    <property type="entry name" value="Band_7"/>
</dbReference>
<name>A0ABV4QM78_9ACTN</name>
<proteinExistence type="predicted"/>
<keyword evidence="3" id="KW-1185">Reference proteome</keyword>
<comment type="caution">
    <text evidence="2">The sequence shown here is derived from an EMBL/GenBank/DDBJ whole genome shotgun (WGS) entry which is preliminary data.</text>
</comment>
<dbReference type="PANTHER" id="PTHR10264">
    <property type="entry name" value="BAND 7 PROTEIN-RELATED"/>
    <property type="match status" value="1"/>
</dbReference>
<dbReference type="Pfam" id="PF01145">
    <property type="entry name" value="Band_7"/>
    <property type="match status" value="1"/>
</dbReference>
<evidence type="ECO:0000313" key="3">
    <source>
        <dbReference type="Proteomes" id="UP001569963"/>
    </source>
</evidence>
<feature type="domain" description="Band 7" evidence="1">
    <location>
        <begin position="25"/>
        <end position="70"/>
    </location>
</feature>
<dbReference type="InterPro" id="IPR043202">
    <property type="entry name" value="Band-7_stomatin-like"/>
</dbReference>
<accession>A0ABV4QM78</accession>
<evidence type="ECO:0000313" key="2">
    <source>
        <dbReference type="EMBL" id="MFA1543460.1"/>
    </source>
</evidence>
<dbReference type="RefSeq" id="WP_371953963.1">
    <property type="nucleotide sequence ID" value="NZ_JAXCEI010000019.1"/>
</dbReference>
<organism evidence="2 3">
    <name type="scientific">Actinomadura monticuli</name>
    <dbReference type="NCBI Taxonomy" id="3097367"/>
    <lineage>
        <taxon>Bacteria</taxon>
        <taxon>Bacillati</taxon>
        <taxon>Actinomycetota</taxon>
        <taxon>Actinomycetes</taxon>
        <taxon>Streptosporangiales</taxon>
        <taxon>Thermomonosporaceae</taxon>
        <taxon>Actinomadura</taxon>
    </lineage>
</organism>
<dbReference type="Proteomes" id="UP001569963">
    <property type="component" value="Unassembled WGS sequence"/>
</dbReference>
<gene>
    <name evidence="2" type="ORF">SM611_31420</name>
</gene>
<evidence type="ECO:0000259" key="1">
    <source>
        <dbReference type="Pfam" id="PF01145"/>
    </source>
</evidence>
<sequence>MGILIAVVVIVVLVALLLLAMAVRIVKQYEQGVLFRLGRVRGVREPGLRLIIPVVDVMRRVTLRIVTMPIRRC</sequence>
<dbReference type="PANTHER" id="PTHR10264:SF19">
    <property type="entry name" value="AT06885P-RELATED"/>
    <property type="match status" value="1"/>
</dbReference>
<protein>
    <submittedName>
        <fullName evidence="2">SPFH domain-containing protein</fullName>
    </submittedName>
</protein>
<reference evidence="2 3" key="1">
    <citation type="submission" date="2023-11" db="EMBL/GenBank/DDBJ databases">
        <title>Actinomadura monticuli sp. nov., isolated from volcanic ash.</title>
        <authorList>
            <person name="Lee S.D."/>
            <person name="Yang H."/>
            <person name="Kim I.S."/>
        </authorList>
    </citation>
    <scope>NUCLEOTIDE SEQUENCE [LARGE SCALE GENOMIC DNA]</scope>
    <source>
        <strain evidence="2 3">DLS-62</strain>
    </source>
</reference>
<dbReference type="EMBL" id="JAXCEI010000019">
    <property type="protein sequence ID" value="MFA1543460.1"/>
    <property type="molecule type" value="Genomic_DNA"/>
</dbReference>